<comment type="caution">
    <text evidence="3">The sequence shown here is derived from an EMBL/GenBank/DDBJ whole genome shotgun (WGS) entry which is preliminary data.</text>
</comment>
<dbReference type="Pfam" id="PF04073">
    <property type="entry name" value="tRNA_edit"/>
    <property type="match status" value="1"/>
</dbReference>
<dbReference type="RefSeq" id="WP_249317822.1">
    <property type="nucleotide sequence ID" value="NZ_JACRSN010000001.1"/>
</dbReference>
<proteinExistence type="inferred from homology"/>
<dbReference type="GO" id="GO:0002161">
    <property type="term" value="F:aminoacyl-tRNA deacylase activity"/>
    <property type="evidence" value="ECO:0007669"/>
    <property type="project" value="InterPro"/>
</dbReference>
<feature type="domain" description="YbaK/aminoacyl-tRNA synthetase-associated" evidence="2">
    <location>
        <begin position="22"/>
        <end position="147"/>
    </location>
</feature>
<dbReference type="InterPro" id="IPR007214">
    <property type="entry name" value="YbaK/aa-tRNA-synth-assoc-dom"/>
</dbReference>
<dbReference type="Proteomes" id="UP000651482">
    <property type="component" value="Unassembled WGS sequence"/>
</dbReference>
<gene>
    <name evidence="3" type="ORF">IAG03_01080</name>
</gene>
<evidence type="ECO:0000313" key="3">
    <source>
        <dbReference type="EMBL" id="MBC8532615.1"/>
    </source>
</evidence>
<dbReference type="Gene3D" id="3.90.960.10">
    <property type="entry name" value="YbaK/aminoacyl-tRNA synthetase-associated domain"/>
    <property type="match status" value="1"/>
</dbReference>
<protein>
    <submittedName>
        <fullName evidence="3">Prolyl-tRNA synthetase associated domain-containing protein</fullName>
    </submittedName>
</protein>
<organism evidence="3 4">
    <name type="scientific">Yeguia hominis</name>
    <dbReference type="NCBI Taxonomy" id="2763662"/>
    <lineage>
        <taxon>Bacteria</taxon>
        <taxon>Bacillati</taxon>
        <taxon>Bacillota</taxon>
        <taxon>Clostridia</taxon>
        <taxon>Eubacteriales</taxon>
        <taxon>Yeguiaceae</taxon>
        <taxon>Yeguia</taxon>
    </lineage>
</organism>
<reference evidence="3" key="1">
    <citation type="submission" date="2020-08" db="EMBL/GenBank/DDBJ databases">
        <title>Genome public.</title>
        <authorList>
            <person name="Liu C."/>
            <person name="Sun Q."/>
        </authorList>
    </citation>
    <scope>NUCLEOTIDE SEQUENCE</scope>
    <source>
        <strain evidence="3">NSJ-40</strain>
    </source>
</reference>
<dbReference type="PANTHER" id="PTHR31423:SF3">
    <property type="entry name" value="PROLYL-TRNA SYNTHETASE ASSOCIATED DOMAIN-CONTAINING PROTEIN 1-RELATED"/>
    <property type="match status" value="1"/>
</dbReference>
<dbReference type="AlphaFoldDB" id="A0A926D566"/>
<dbReference type="EMBL" id="JACRSN010000001">
    <property type="protein sequence ID" value="MBC8532615.1"/>
    <property type="molecule type" value="Genomic_DNA"/>
</dbReference>
<keyword evidence="4" id="KW-1185">Reference proteome</keyword>
<evidence type="ECO:0000259" key="2">
    <source>
        <dbReference type="Pfam" id="PF04073"/>
    </source>
</evidence>
<evidence type="ECO:0000256" key="1">
    <source>
        <dbReference type="ARBA" id="ARBA00010201"/>
    </source>
</evidence>
<dbReference type="InterPro" id="IPR036754">
    <property type="entry name" value="YbaK/aa-tRNA-synt-asso_dom_sf"/>
</dbReference>
<dbReference type="InterPro" id="IPR040285">
    <property type="entry name" value="ProX/PRXD1"/>
</dbReference>
<dbReference type="CDD" id="cd04335">
    <property type="entry name" value="PrdX_deacylase"/>
    <property type="match status" value="1"/>
</dbReference>
<evidence type="ECO:0000313" key="4">
    <source>
        <dbReference type="Proteomes" id="UP000651482"/>
    </source>
</evidence>
<name>A0A926D566_9FIRM</name>
<dbReference type="PANTHER" id="PTHR31423">
    <property type="entry name" value="YBAK DOMAIN-CONTAINING PROTEIN"/>
    <property type="match status" value="1"/>
</dbReference>
<dbReference type="SUPFAM" id="SSF55826">
    <property type="entry name" value="YbaK/ProRS associated domain"/>
    <property type="match status" value="1"/>
</dbReference>
<comment type="similarity">
    <text evidence="1">Belongs to the PRORSD1 family.</text>
</comment>
<accession>A0A926D566</accession>
<sequence>MNKQEIYNYLNENHIWHEITEHKAVYNMAELSAVTLPYPEADAKNLFVRDDKKRTYYLITVKGDRRVDLKEFRKTHHTRPLSFASENDLMELLHLVPGSVTPLGLLNDAACRVQFFLDEAFLETPGLIGVHPNENTATVWLHTEALLSILRDHGTSVHVVQF</sequence>